<protein>
    <submittedName>
        <fullName evidence="5">AraC family transcriptional regulator</fullName>
    </submittedName>
</protein>
<dbReference type="InterPro" id="IPR018060">
    <property type="entry name" value="HTH_AraC"/>
</dbReference>
<comment type="caution">
    <text evidence="5">The sequence shown here is derived from an EMBL/GenBank/DDBJ whole genome shotgun (WGS) entry which is preliminary data.</text>
</comment>
<evidence type="ECO:0000256" key="2">
    <source>
        <dbReference type="ARBA" id="ARBA00023125"/>
    </source>
</evidence>
<dbReference type="SUPFAM" id="SSF46689">
    <property type="entry name" value="Homeodomain-like"/>
    <property type="match status" value="1"/>
</dbReference>
<dbReference type="PROSITE" id="PS00041">
    <property type="entry name" value="HTH_ARAC_FAMILY_1"/>
    <property type="match status" value="1"/>
</dbReference>
<gene>
    <name evidence="5" type="ORF">OCL97_10375</name>
</gene>
<dbReference type="EMBL" id="JAOTJD010000017">
    <property type="protein sequence ID" value="MFD3264364.1"/>
    <property type="molecule type" value="Genomic_DNA"/>
</dbReference>
<evidence type="ECO:0000256" key="3">
    <source>
        <dbReference type="ARBA" id="ARBA00023163"/>
    </source>
</evidence>
<organism evidence="5 6">
    <name type="scientific">Phenylobacterium ferrooxidans</name>
    <dbReference type="NCBI Taxonomy" id="2982689"/>
    <lineage>
        <taxon>Bacteria</taxon>
        <taxon>Pseudomonadati</taxon>
        <taxon>Pseudomonadota</taxon>
        <taxon>Alphaproteobacteria</taxon>
        <taxon>Caulobacterales</taxon>
        <taxon>Caulobacteraceae</taxon>
        <taxon>Phenylobacterium</taxon>
    </lineage>
</organism>
<feature type="domain" description="HTH araC/xylS-type" evidence="4">
    <location>
        <begin position="126"/>
        <end position="225"/>
    </location>
</feature>
<dbReference type="RefSeq" id="WP_377369935.1">
    <property type="nucleotide sequence ID" value="NZ_JAOTJD010000017.1"/>
</dbReference>
<accession>A0ABW6CNG3</accession>
<dbReference type="Gene3D" id="1.10.10.60">
    <property type="entry name" value="Homeodomain-like"/>
    <property type="match status" value="1"/>
</dbReference>
<proteinExistence type="predicted"/>
<evidence type="ECO:0000313" key="5">
    <source>
        <dbReference type="EMBL" id="MFD3264364.1"/>
    </source>
</evidence>
<dbReference type="InterPro" id="IPR050204">
    <property type="entry name" value="AraC_XylS_family_regulators"/>
</dbReference>
<dbReference type="Proteomes" id="UP001598130">
    <property type="component" value="Unassembled WGS sequence"/>
</dbReference>
<dbReference type="SMART" id="SM00342">
    <property type="entry name" value="HTH_ARAC"/>
    <property type="match status" value="1"/>
</dbReference>
<name>A0ABW6CNG3_9CAUL</name>
<evidence type="ECO:0000313" key="6">
    <source>
        <dbReference type="Proteomes" id="UP001598130"/>
    </source>
</evidence>
<keyword evidence="1" id="KW-0805">Transcription regulation</keyword>
<dbReference type="PANTHER" id="PTHR46796">
    <property type="entry name" value="HTH-TYPE TRANSCRIPTIONAL ACTIVATOR RHAS-RELATED"/>
    <property type="match status" value="1"/>
</dbReference>
<evidence type="ECO:0000256" key="1">
    <source>
        <dbReference type="ARBA" id="ARBA00023015"/>
    </source>
</evidence>
<keyword evidence="3" id="KW-0804">Transcription</keyword>
<dbReference type="InterPro" id="IPR018062">
    <property type="entry name" value="HTH_AraC-typ_CS"/>
</dbReference>
<keyword evidence="2" id="KW-0238">DNA-binding</keyword>
<sequence>MLTADSDDWACFEGLCGDAQAHRHLSAQVVVGLSGPARVRGAGGDVVGEAVLVAPGVLHAIVPSGQVGRIVYIQSFGRLAQHWGVAAWPLTPQAAQTPWACRLRGPNPGLTLTAESSASETRSLDPRLATALQTMRQATAYLDLGSVARSVGLSRARLRALAQAELGAPLAHWRAWLQLERALGALRRGENLAAAAALGGFSDQSHFSRTMRRFFGITPQAASRLLRAPRAA</sequence>
<evidence type="ECO:0000259" key="4">
    <source>
        <dbReference type="PROSITE" id="PS01124"/>
    </source>
</evidence>
<keyword evidence="6" id="KW-1185">Reference proteome</keyword>
<dbReference type="PROSITE" id="PS01124">
    <property type="entry name" value="HTH_ARAC_FAMILY_2"/>
    <property type="match status" value="1"/>
</dbReference>
<dbReference type="Pfam" id="PF12833">
    <property type="entry name" value="HTH_18"/>
    <property type="match status" value="1"/>
</dbReference>
<dbReference type="PANTHER" id="PTHR46796:SF15">
    <property type="entry name" value="BLL1074 PROTEIN"/>
    <property type="match status" value="1"/>
</dbReference>
<reference evidence="5 6" key="1">
    <citation type="submission" date="2022-09" db="EMBL/GenBank/DDBJ databases">
        <title>New species of Phenylobacterium.</title>
        <authorList>
            <person name="Mieszkin S."/>
        </authorList>
    </citation>
    <scope>NUCLEOTIDE SEQUENCE [LARGE SCALE GENOMIC DNA]</scope>
    <source>
        <strain evidence="5 6">HK31-G</strain>
    </source>
</reference>
<dbReference type="InterPro" id="IPR009057">
    <property type="entry name" value="Homeodomain-like_sf"/>
</dbReference>